<proteinExistence type="predicted"/>
<gene>
    <name evidence="1" type="ORF">SAMN05216217_1331</name>
</gene>
<evidence type="ECO:0000313" key="2">
    <source>
        <dbReference type="Proteomes" id="UP000243629"/>
    </source>
</evidence>
<dbReference type="AlphaFoldDB" id="A0A1I4US51"/>
<dbReference type="Proteomes" id="UP000243629">
    <property type="component" value="Unassembled WGS sequence"/>
</dbReference>
<keyword evidence="2" id="KW-1185">Reference proteome</keyword>
<dbReference type="EMBL" id="FOUI01000033">
    <property type="protein sequence ID" value="SFM91563.1"/>
    <property type="molecule type" value="Genomic_DNA"/>
</dbReference>
<feature type="non-terminal residue" evidence="1">
    <location>
        <position position="54"/>
    </location>
</feature>
<protein>
    <submittedName>
        <fullName evidence="1">Uncharacterized protein</fullName>
    </submittedName>
</protein>
<accession>A0A1I4US51</accession>
<sequence>MIQWPPHTKIYCYNRNDEEIARSKRSRLDLADELMLNYSGDMPRVCFIEVSTKA</sequence>
<reference evidence="2" key="1">
    <citation type="submission" date="2016-10" db="EMBL/GenBank/DDBJ databases">
        <authorList>
            <person name="Varghese N."/>
            <person name="Submissions S."/>
        </authorList>
    </citation>
    <scope>NUCLEOTIDE SEQUENCE [LARGE SCALE GENOMIC DNA]</scope>
    <source>
        <strain evidence="2">DSM 24213</strain>
    </source>
</reference>
<evidence type="ECO:0000313" key="1">
    <source>
        <dbReference type="EMBL" id="SFM91563.1"/>
    </source>
</evidence>
<name>A0A1I4US51_9GAMM</name>
<organism evidence="1 2">
    <name type="scientific">Halopseudomonas yangmingensis</name>
    <dbReference type="NCBI Taxonomy" id="1720063"/>
    <lineage>
        <taxon>Bacteria</taxon>
        <taxon>Pseudomonadati</taxon>
        <taxon>Pseudomonadota</taxon>
        <taxon>Gammaproteobacteria</taxon>
        <taxon>Pseudomonadales</taxon>
        <taxon>Pseudomonadaceae</taxon>
        <taxon>Halopseudomonas</taxon>
    </lineage>
</organism>